<sequence>MKRGLRVYANALRRKNRVIYEAIFEYPKECRYSRSGSGYILFPFEIWQQDRNGAWYFFLSDFFEKGLWGDCIGTNRHNHEDLGLAFFLHNDVIAFDVVKKATRAHGLDTIAPGYRHRGSQGEEKEKLEKVIKEITGESAYRLLRIEGGMAEEVGYKEYVYPSPKKQGGH</sequence>
<gene>
    <name evidence="1" type="ORF">ACFO4R_07690</name>
</gene>
<dbReference type="EMBL" id="JBHSHL010000028">
    <property type="protein sequence ID" value="MFC4804962.1"/>
    <property type="molecule type" value="Genomic_DNA"/>
</dbReference>
<reference evidence="2" key="1">
    <citation type="journal article" date="2019" name="Int. J. Syst. Evol. Microbiol.">
        <title>The Global Catalogue of Microorganisms (GCM) 10K type strain sequencing project: providing services to taxonomists for standard genome sequencing and annotation.</title>
        <authorList>
            <consortium name="The Broad Institute Genomics Platform"/>
            <consortium name="The Broad Institute Genome Sequencing Center for Infectious Disease"/>
            <person name="Wu L."/>
            <person name="Ma J."/>
        </authorList>
    </citation>
    <scope>NUCLEOTIDE SEQUENCE [LARGE SCALE GENOMIC DNA]</scope>
    <source>
        <strain evidence="2">CCUG 46385</strain>
    </source>
</reference>
<evidence type="ECO:0000313" key="1">
    <source>
        <dbReference type="EMBL" id="MFC4804962.1"/>
    </source>
</evidence>
<accession>A0ABV9QLL0</accession>
<keyword evidence="2" id="KW-1185">Reference proteome</keyword>
<comment type="caution">
    <text evidence="1">The sequence shown here is derived from an EMBL/GenBank/DDBJ whole genome shotgun (WGS) entry which is preliminary data.</text>
</comment>
<evidence type="ECO:0000313" key="2">
    <source>
        <dbReference type="Proteomes" id="UP001595916"/>
    </source>
</evidence>
<proteinExistence type="predicted"/>
<dbReference type="Proteomes" id="UP001595916">
    <property type="component" value="Unassembled WGS sequence"/>
</dbReference>
<dbReference type="RefSeq" id="WP_379788494.1">
    <property type="nucleotide sequence ID" value="NZ_JBHSHL010000028.1"/>
</dbReference>
<name>A0ABV9QLL0_9FIRM</name>
<organism evidence="1 2">
    <name type="scientific">Filifactor villosus</name>
    <dbReference type="NCBI Taxonomy" id="29374"/>
    <lineage>
        <taxon>Bacteria</taxon>
        <taxon>Bacillati</taxon>
        <taxon>Bacillota</taxon>
        <taxon>Clostridia</taxon>
        <taxon>Peptostreptococcales</taxon>
        <taxon>Filifactoraceae</taxon>
        <taxon>Filifactor</taxon>
    </lineage>
</organism>
<protein>
    <submittedName>
        <fullName evidence="1">Uncharacterized protein</fullName>
    </submittedName>
</protein>